<feature type="compositionally biased region" description="Basic and acidic residues" evidence="1">
    <location>
        <begin position="291"/>
        <end position="303"/>
    </location>
</feature>
<name>A0ABV3V1T3_9MICC</name>
<dbReference type="Proteomes" id="UP001558481">
    <property type="component" value="Unassembled WGS sequence"/>
</dbReference>
<dbReference type="RefSeq" id="WP_368629342.1">
    <property type="nucleotide sequence ID" value="NZ_JAYWLU010000007.1"/>
</dbReference>
<dbReference type="Gene3D" id="1.20.1740.10">
    <property type="entry name" value="Amino acid/polyamine transporter I"/>
    <property type="match status" value="2"/>
</dbReference>
<evidence type="ECO:0000313" key="4">
    <source>
        <dbReference type="Proteomes" id="UP001558481"/>
    </source>
</evidence>
<feature type="transmembrane region" description="Helical" evidence="2">
    <location>
        <begin position="322"/>
        <end position="344"/>
    </location>
</feature>
<organism evidence="3 4">
    <name type="scientific">Kocuria carniphila</name>
    <dbReference type="NCBI Taxonomy" id="262208"/>
    <lineage>
        <taxon>Bacteria</taxon>
        <taxon>Bacillati</taxon>
        <taxon>Actinomycetota</taxon>
        <taxon>Actinomycetes</taxon>
        <taxon>Micrococcales</taxon>
        <taxon>Micrococcaceae</taxon>
        <taxon>Kocuria</taxon>
    </lineage>
</organism>
<keyword evidence="2" id="KW-0472">Membrane</keyword>
<reference evidence="3 4" key="1">
    <citation type="journal article" date="2024" name="Fungal Genet. Biol.">
        <title>The porcine skin microbiome exhibits broad fungal antagonism.</title>
        <authorList>
            <person name="De La Cruz K.F."/>
            <person name="Townsend E.C."/>
            <person name="Alex Cheong J.Z."/>
            <person name="Salamzade R."/>
            <person name="Liu A."/>
            <person name="Sandstrom S."/>
            <person name="Davila E."/>
            <person name="Huang L."/>
            <person name="Xu K.H."/>
            <person name="Wu S.Y."/>
            <person name="Meudt J.J."/>
            <person name="Shanmuganayagam D."/>
            <person name="Gibson A.L.F."/>
            <person name="Kalan L.R."/>
        </authorList>
    </citation>
    <scope>NUCLEOTIDE SEQUENCE [LARGE SCALE GENOMIC DNA]</scope>
    <source>
        <strain evidence="3 4">LK2625</strain>
    </source>
</reference>
<feature type="transmembrane region" description="Helical" evidence="2">
    <location>
        <begin position="228"/>
        <end position="248"/>
    </location>
</feature>
<feature type="transmembrane region" description="Helical" evidence="2">
    <location>
        <begin position="415"/>
        <end position="434"/>
    </location>
</feature>
<evidence type="ECO:0000313" key="3">
    <source>
        <dbReference type="EMBL" id="MEX3594655.1"/>
    </source>
</evidence>
<feature type="transmembrane region" description="Helical" evidence="2">
    <location>
        <begin position="39"/>
        <end position="56"/>
    </location>
</feature>
<keyword evidence="2" id="KW-1133">Transmembrane helix</keyword>
<feature type="transmembrane region" description="Helical" evidence="2">
    <location>
        <begin position="472"/>
        <end position="492"/>
    </location>
</feature>
<feature type="transmembrane region" description="Helical" evidence="2">
    <location>
        <begin position="440"/>
        <end position="460"/>
    </location>
</feature>
<feature type="transmembrane region" description="Helical" evidence="2">
    <location>
        <begin position="498"/>
        <end position="518"/>
    </location>
</feature>
<sequence length="687" mass="74080">MATAMFRRFRTWLFNDQPDTAAYHGPHQRPRESTRTRPWWAVMCLSGVDYFSTLGYQPGIAAVAAGSLAPIATLVLVLVTLCGALPVYRWVAAVSPHGAGSIRMLEKLLPQWNGKIAVLVLLGFACTDFMITITLSSADAATHLVDNPVMPMHGTGAKLWITFGLITLLAAVFLKGFREAIALAVFLVPIYLALNMAVMVVGFQQILAHPEFLAGWTTALTTQHSNPWMALLLAIVVFPKLALGMSGYETGVSVMTQIHPGSTAGGGSATKAAHDVVDGADPSDTTQSAGRGRDHPGKADHHSVAGKHGAVAGRIRGARKMLTLAAAIMAVMLLCSSMVTTLLIPPQEFAAGGEANGRALAYVAHEYMGPVFGSAYDLSTILILWFAGASALAGMLNLVPRYLPRYGMAPEWTRAVRPLILVFTLVAFIITWIFDADVDAQGGAYATGVLVLMTSAALAVTLSARHHGRPRLAWGYGLVTAVFLYTTIANVVERPDGIKIAAVFVVCILVISFASRVWRASELRITDLRADSALRASMVAAQGHAIQLIPHNPDPSDADEDYREKLMTERLSHALVEDADVWFVEVKLRDPSDFSDKVSLVSRTVGSHRVIHVDGSSVPTCLAGVALWIRDETGVPPDLYLEWSSGSPIRNYLRFLLWGQGQTASMVHEILRRAVPDDAARPVVHVM</sequence>
<feature type="transmembrane region" description="Helical" evidence="2">
    <location>
        <begin position="181"/>
        <end position="208"/>
    </location>
</feature>
<comment type="caution">
    <text evidence="3">The sequence shown here is derived from an EMBL/GenBank/DDBJ whole genome shotgun (WGS) entry which is preliminary data.</text>
</comment>
<gene>
    <name evidence="3" type="ORF">VVR66_08010</name>
</gene>
<evidence type="ECO:0000256" key="2">
    <source>
        <dbReference type="SAM" id="Phobius"/>
    </source>
</evidence>
<keyword evidence="4" id="KW-1185">Reference proteome</keyword>
<proteinExistence type="predicted"/>
<feature type="region of interest" description="Disordered" evidence="1">
    <location>
        <begin position="264"/>
        <end position="304"/>
    </location>
</feature>
<feature type="transmembrane region" description="Helical" evidence="2">
    <location>
        <begin position="155"/>
        <end position="174"/>
    </location>
</feature>
<protein>
    <submittedName>
        <fullName evidence="3">Amino acid transporter</fullName>
    </submittedName>
</protein>
<feature type="transmembrane region" description="Helical" evidence="2">
    <location>
        <begin position="112"/>
        <end position="135"/>
    </location>
</feature>
<accession>A0ABV3V1T3</accession>
<keyword evidence="2" id="KW-0812">Transmembrane</keyword>
<feature type="transmembrane region" description="Helical" evidence="2">
    <location>
        <begin position="382"/>
        <end position="403"/>
    </location>
</feature>
<feature type="transmembrane region" description="Helical" evidence="2">
    <location>
        <begin position="68"/>
        <end position="91"/>
    </location>
</feature>
<evidence type="ECO:0000256" key="1">
    <source>
        <dbReference type="SAM" id="MobiDB-lite"/>
    </source>
</evidence>
<dbReference type="EMBL" id="JAYWLU010000007">
    <property type="protein sequence ID" value="MEX3594655.1"/>
    <property type="molecule type" value="Genomic_DNA"/>
</dbReference>